<proteinExistence type="predicted"/>
<dbReference type="AlphaFoldDB" id="R7QCL6"/>
<organism evidence="1 2">
    <name type="scientific">Chondrus crispus</name>
    <name type="common">Carrageen Irish moss</name>
    <name type="synonym">Polymorpha crispa</name>
    <dbReference type="NCBI Taxonomy" id="2769"/>
    <lineage>
        <taxon>Eukaryota</taxon>
        <taxon>Rhodophyta</taxon>
        <taxon>Florideophyceae</taxon>
        <taxon>Rhodymeniophycidae</taxon>
        <taxon>Gigartinales</taxon>
        <taxon>Gigartinaceae</taxon>
        <taxon>Chondrus</taxon>
    </lineage>
</organism>
<dbReference type="EMBL" id="HG001769">
    <property type="protein sequence ID" value="CDF36257.1"/>
    <property type="molecule type" value="Genomic_DNA"/>
</dbReference>
<dbReference type="KEGG" id="ccp:CHC_T00004622001"/>
<name>R7QCL6_CHOCR</name>
<dbReference type="Gramene" id="CDF36257">
    <property type="protein sequence ID" value="CDF36257"/>
    <property type="gene ID" value="CHC_T00004622001"/>
</dbReference>
<dbReference type="GeneID" id="17323793"/>
<protein>
    <submittedName>
        <fullName evidence="1">Uncharacterized protein</fullName>
    </submittedName>
</protein>
<keyword evidence="2" id="KW-1185">Reference proteome</keyword>
<reference evidence="2" key="1">
    <citation type="journal article" date="2013" name="Proc. Natl. Acad. Sci. U.S.A.">
        <title>Genome structure and metabolic features in the red seaweed Chondrus crispus shed light on evolution of the Archaeplastida.</title>
        <authorList>
            <person name="Collen J."/>
            <person name="Porcel B."/>
            <person name="Carre W."/>
            <person name="Ball S.G."/>
            <person name="Chaparro C."/>
            <person name="Tonon T."/>
            <person name="Barbeyron T."/>
            <person name="Michel G."/>
            <person name="Noel B."/>
            <person name="Valentin K."/>
            <person name="Elias M."/>
            <person name="Artiguenave F."/>
            <person name="Arun A."/>
            <person name="Aury J.M."/>
            <person name="Barbosa-Neto J.F."/>
            <person name="Bothwell J.H."/>
            <person name="Bouget F.Y."/>
            <person name="Brillet L."/>
            <person name="Cabello-Hurtado F."/>
            <person name="Capella-Gutierrez S."/>
            <person name="Charrier B."/>
            <person name="Cladiere L."/>
            <person name="Cock J.M."/>
            <person name="Coelho S.M."/>
            <person name="Colleoni C."/>
            <person name="Czjzek M."/>
            <person name="Da Silva C."/>
            <person name="Delage L."/>
            <person name="Denoeud F."/>
            <person name="Deschamps P."/>
            <person name="Dittami S.M."/>
            <person name="Gabaldon T."/>
            <person name="Gachon C.M."/>
            <person name="Groisillier A."/>
            <person name="Herve C."/>
            <person name="Jabbari K."/>
            <person name="Katinka M."/>
            <person name="Kloareg B."/>
            <person name="Kowalczyk N."/>
            <person name="Labadie K."/>
            <person name="Leblanc C."/>
            <person name="Lopez P.J."/>
            <person name="McLachlan D.H."/>
            <person name="Meslet-Cladiere L."/>
            <person name="Moustafa A."/>
            <person name="Nehr Z."/>
            <person name="Nyvall Collen P."/>
            <person name="Panaud O."/>
            <person name="Partensky F."/>
            <person name="Poulain J."/>
            <person name="Rensing S.A."/>
            <person name="Rousvoal S."/>
            <person name="Samson G."/>
            <person name="Symeonidi A."/>
            <person name="Weissenbach J."/>
            <person name="Zambounis A."/>
            <person name="Wincker P."/>
            <person name="Boyen C."/>
        </authorList>
    </citation>
    <scope>NUCLEOTIDE SEQUENCE [LARGE SCALE GENOMIC DNA]</scope>
    <source>
        <strain evidence="2">cv. Stackhouse</strain>
    </source>
</reference>
<sequence>MCCNQTHYELPGLPRKPTNSNKHLSKNLRWRRSPDIGSAALVWSLTGCMQQCPKYDSKHQKGKGQSTHHFLQPESCPASSFHHYAPPMPTHYKCPRMPTAALHVNERRQLGYGRTSAL</sequence>
<evidence type="ECO:0000313" key="2">
    <source>
        <dbReference type="Proteomes" id="UP000012073"/>
    </source>
</evidence>
<dbReference type="RefSeq" id="XP_005716076.1">
    <property type="nucleotide sequence ID" value="XM_005716019.1"/>
</dbReference>
<evidence type="ECO:0000313" key="1">
    <source>
        <dbReference type="EMBL" id="CDF36257.1"/>
    </source>
</evidence>
<dbReference type="Proteomes" id="UP000012073">
    <property type="component" value="Unassembled WGS sequence"/>
</dbReference>
<accession>R7QCL6</accession>
<gene>
    <name evidence="1" type="ORF">CHC_T00004622001</name>
</gene>